<comment type="caution">
    <text evidence="6">The sequence shown here is derived from an EMBL/GenBank/DDBJ whole genome shotgun (WGS) entry which is preliminary data.</text>
</comment>
<dbReference type="Gene3D" id="3.20.20.80">
    <property type="entry name" value="Glycosidases"/>
    <property type="match status" value="1"/>
</dbReference>
<feature type="domain" description="Glycoside hydrolase family 31 N-terminal" evidence="4">
    <location>
        <begin position="225"/>
        <end position="280"/>
    </location>
</feature>
<accession>A0A6A5C3Y1</accession>
<organism evidence="6 7">
    <name type="scientific">Naegleria fowleri</name>
    <name type="common">Brain eating amoeba</name>
    <dbReference type="NCBI Taxonomy" id="5763"/>
    <lineage>
        <taxon>Eukaryota</taxon>
        <taxon>Discoba</taxon>
        <taxon>Heterolobosea</taxon>
        <taxon>Tetramitia</taxon>
        <taxon>Eutetramitia</taxon>
        <taxon>Vahlkampfiidae</taxon>
        <taxon>Naegleria</taxon>
    </lineage>
</organism>
<dbReference type="InterPro" id="IPR000322">
    <property type="entry name" value="Glyco_hydro_31_TIM"/>
</dbReference>
<dbReference type="PANTHER" id="PTHR22762">
    <property type="entry name" value="ALPHA-GLUCOSIDASE"/>
    <property type="match status" value="1"/>
</dbReference>
<gene>
    <name evidence="6" type="ORF">FDP41_012109</name>
</gene>
<dbReference type="CDD" id="cd14752">
    <property type="entry name" value="GH31_N"/>
    <property type="match status" value="1"/>
</dbReference>
<sequence length="930" mass="106060">MASTPLSVTLSHNACRVTISSSLSQDSLGMAAHEQPPPPVKVSLLALSDSMWRLEVNDPDDSHLTLDSFAIEKEQELISTSALPLELIPSSCGVDEEEEEEQKGNVDSQYTPFPTTTISYWDVKVRASSTSGGGGGKTFIRIYHHHGESTMREGSGGTTVLFSLDLIENKSSQSCCGSHEFSILLKSLTFSHQLVTHSIPIQNKDSSSKYSVDYIFENQSLYETLMSFSPLNKEKAYGFGEKSGLLSKEGRKWLMWNYDHFGYSFHSDPLYQSTPFLMFCGSTTGNSSSSTTRSSLNSAIFVDTVSRQEWDLTNFKPEVKQKIVKNSIERYGTMPIYLFVGETSLSLVQQFSHKNFTGRTWLPPMYALGFQQCRWSYYPESKVREISDGFIQHDIPCDVFYLDIDYMNNFECFTISKEHFPKPVSLANHLLLDNRQRFVAIIDPGISKREVEPEKYKVYAEGTLENVWCQLKRETYVEQVWPFRCTFPDYFNERVRKWWGKYYRDLMDRGIHAFWNDMNEPAVFNDGTFKTFTLAVDHNLSLRNGTSLNILHRFVHNAYGQLMARASHEGLVQLKPNERPFLLTRSGYSGVQKYAWSWSGDNNSTFDDMKMSIAMLLNMSLAGQVMVGADVGGFVGDCNPELYARWIALGALCYPFFRSHSTKDTLEQNAWTFGEECEKACRIFIKLRYRLTPYLYTYIQYATNPNKEFAPLIRPLWLEFPHDSNCYHSEFENTQLFVGPSLLVAPILEKGATSRKVYLPSHPGGFYDFFNPSRHFEGGQVVEFTEIAWDKSIVLVKAGSIIPMRAESKQCVYDTLTSPIEYHVFGRLVANSTTNQSGHDEDLSQNVLYLDDGFSNEYRNGKFGLYKLVLQPNNNENNVTNDSTAERVSAELIEGEGFPFVLTQEQVNAQYFKPFPEIYEEVENKKCECL</sequence>
<protein>
    <submittedName>
        <fullName evidence="6">Uncharacterized protein</fullName>
    </submittedName>
</protein>
<keyword evidence="7" id="KW-1185">Reference proteome</keyword>
<comment type="similarity">
    <text evidence="1 2">Belongs to the glycosyl hydrolase 31 family.</text>
</comment>
<reference evidence="6 7" key="1">
    <citation type="journal article" date="2019" name="Sci. Rep.">
        <title>Nanopore sequencing improves the draft genome of the human pathogenic amoeba Naegleria fowleri.</title>
        <authorList>
            <person name="Liechti N."/>
            <person name="Schurch N."/>
            <person name="Bruggmann R."/>
            <person name="Wittwer M."/>
        </authorList>
    </citation>
    <scope>NUCLEOTIDE SEQUENCE [LARGE SCALE GENOMIC DNA]</scope>
    <source>
        <strain evidence="6 7">ATCC 30894</strain>
    </source>
</reference>
<dbReference type="Gene3D" id="2.60.40.1180">
    <property type="entry name" value="Golgi alpha-mannosidase II"/>
    <property type="match status" value="2"/>
</dbReference>
<dbReference type="InterPro" id="IPR011013">
    <property type="entry name" value="Gal_mutarotase_sf_dom"/>
</dbReference>
<dbReference type="InterPro" id="IPR017853">
    <property type="entry name" value="GH"/>
</dbReference>
<dbReference type="GO" id="GO:0005975">
    <property type="term" value="P:carbohydrate metabolic process"/>
    <property type="evidence" value="ECO:0007669"/>
    <property type="project" value="InterPro"/>
</dbReference>
<dbReference type="SUPFAM" id="SSF51011">
    <property type="entry name" value="Glycosyl hydrolase domain"/>
    <property type="match status" value="1"/>
</dbReference>
<feature type="domain" description="Glycosyl hydrolase family 31 C-terminal" evidence="5">
    <location>
        <begin position="710"/>
        <end position="802"/>
    </location>
</feature>
<dbReference type="SUPFAM" id="SSF51445">
    <property type="entry name" value="(Trans)glycosidases"/>
    <property type="match status" value="1"/>
</dbReference>
<dbReference type="VEuPathDB" id="AmoebaDB:NfTy_038160"/>
<dbReference type="OrthoDB" id="1334205at2759"/>
<dbReference type="Pfam" id="PF01055">
    <property type="entry name" value="Glyco_hydro_31_2nd"/>
    <property type="match status" value="1"/>
</dbReference>
<dbReference type="GeneID" id="68119324"/>
<dbReference type="Gene3D" id="2.60.40.1760">
    <property type="entry name" value="glycosyl hydrolase (family 31)"/>
    <property type="match status" value="1"/>
</dbReference>
<dbReference type="GO" id="GO:0004553">
    <property type="term" value="F:hydrolase activity, hydrolyzing O-glycosyl compounds"/>
    <property type="evidence" value="ECO:0007669"/>
    <property type="project" value="InterPro"/>
</dbReference>
<evidence type="ECO:0000313" key="7">
    <source>
        <dbReference type="Proteomes" id="UP000444721"/>
    </source>
</evidence>
<dbReference type="VEuPathDB" id="AmoebaDB:NF0083950"/>
<keyword evidence="2" id="KW-0378">Hydrolase</keyword>
<dbReference type="GO" id="GO:0030246">
    <property type="term" value="F:carbohydrate binding"/>
    <property type="evidence" value="ECO:0007669"/>
    <property type="project" value="InterPro"/>
</dbReference>
<dbReference type="PANTHER" id="PTHR22762:SF120">
    <property type="entry name" value="HETEROGLYCAN GLUCOSIDASE 1"/>
    <property type="match status" value="1"/>
</dbReference>
<dbReference type="EMBL" id="VFQX01000013">
    <property type="protein sequence ID" value="KAF0981452.1"/>
    <property type="molecule type" value="Genomic_DNA"/>
</dbReference>
<evidence type="ECO:0000313" key="6">
    <source>
        <dbReference type="EMBL" id="KAF0981452.1"/>
    </source>
</evidence>
<dbReference type="AlphaFoldDB" id="A0A6A5C3Y1"/>
<evidence type="ECO:0000256" key="1">
    <source>
        <dbReference type="ARBA" id="ARBA00007806"/>
    </source>
</evidence>
<name>A0A6A5C3Y1_NAEFO</name>
<dbReference type="CDD" id="cd06604">
    <property type="entry name" value="GH31_glucosidase_II_MalA"/>
    <property type="match status" value="1"/>
</dbReference>
<dbReference type="RefSeq" id="XP_044566165.1">
    <property type="nucleotide sequence ID" value="XM_044702592.1"/>
</dbReference>
<evidence type="ECO:0000259" key="5">
    <source>
        <dbReference type="Pfam" id="PF21365"/>
    </source>
</evidence>
<dbReference type="VEuPathDB" id="AmoebaDB:FDP41_012109"/>
<proteinExistence type="inferred from homology"/>
<feature type="domain" description="Glycoside hydrolase family 31 TIM barrel" evidence="3">
    <location>
        <begin position="362"/>
        <end position="697"/>
    </location>
</feature>
<evidence type="ECO:0000256" key="2">
    <source>
        <dbReference type="RuleBase" id="RU361185"/>
    </source>
</evidence>
<dbReference type="OMA" id="FECFTIS"/>
<dbReference type="Pfam" id="PF13802">
    <property type="entry name" value="Gal_mutarotas_2"/>
    <property type="match status" value="1"/>
</dbReference>
<keyword evidence="2" id="KW-0326">Glycosidase</keyword>
<dbReference type="InterPro" id="IPR025887">
    <property type="entry name" value="Glyco_hydro_31_N_dom"/>
</dbReference>
<evidence type="ECO:0000259" key="4">
    <source>
        <dbReference type="Pfam" id="PF13802"/>
    </source>
</evidence>
<dbReference type="InterPro" id="IPR013780">
    <property type="entry name" value="Glyco_hydro_b"/>
</dbReference>
<dbReference type="SUPFAM" id="SSF74650">
    <property type="entry name" value="Galactose mutarotase-like"/>
    <property type="match status" value="1"/>
</dbReference>
<evidence type="ECO:0000259" key="3">
    <source>
        <dbReference type="Pfam" id="PF01055"/>
    </source>
</evidence>
<dbReference type="Pfam" id="PF21365">
    <property type="entry name" value="Glyco_hydro_31_3rd"/>
    <property type="match status" value="1"/>
</dbReference>
<dbReference type="Proteomes" id="UP000444721">
    <property type="component" value="Unassembled WGS sequence"/>
</dbReference>
<dbReference type="InterPro" id="IPR048395">
    <property type="entry name" value="Glyco_hydro_31_C"/>
</dbReference>